<evidence type="ECO:0000313" key="3">
    <source>
        <dbReference type="Proteomes" id="UP000644699"/>
    </source>
</evidence>
<protein>
    <recommendedName>
        <fullName evidence="1">Glycosyltransferase 2-like domain-containing protein</fullName>
    </recommendedName>
</protein>
<dbReference type="Pfam" id="PF00535">
    <property type="entry name" value="Glycos_transf_2"/>
    <property type="match status" value="1"/>
</dbReference>
<sequence>MRASVIVRSKDEADRLRLVLVSLAGQSVPAEIVVVNDGSRDHTRAVLAEADPGLDLVALHHEAPEGRSSAANAGAARASGDILIFLDGDTLAAPDFVERHLHCHRDARAVVARGETYHIRGTRPFLDPERGTPMPGQEAKVAGLSEAERARSLVSARQVRDEFPALERRAQPGIYPGFGPRRLFELEMAALGEAPDCEVLWAAASGSNQSVPRAAFLAVGGFHPEISINEHRELALKLCRQGLRMVPSAARSYHLIHRSGWRDPLADPDWARIFYEAHPLPAVALLPLLWESLGEAPDLPVAARLVSLPALAAAARPLAGISGREAVRAAHLARMGEGAHV</sequence>
<dbReference type="Gene3D" id="3.90.550.10">
    <property type="entry name" value="Spore Coat Polysaccharide Biosynthesis Protein SpsA, Chain A"/>
    <property type="match status" value="1"/>
</dbReference>
<accession>A0A916ZSP7</accession>
<dbReference type="RefSeq" id="WP_188910350.1">
    <property type="nucleotide sequence ID" value="NZ_BMIQ01000005.1"/>
</dbReference>
<dbReference type="CDD" id="cd00761">
    <property type="entry name" value="Glyco_tranf_GTA_type"/>
    <property type="match status" value="1"/>
</dbReference>
<dbReference type="PANTHER" id="PTHR43685:SF3">
    <property type="entry name" value="SLR2126 PROTEIN"/>
    <property type="match status" value="1"/>
</dbReference>
<proteinExistence type="predicted"/>
<reference evidence="2" key="2">
    <citation type="submission" date="2020-09" db="EMBL/GenBank/DDBJ databases">
        <authorList>
            <person name="Sun Q."/>
            <person name="Zhou Y."/>
        </authorList>
    </citation>
    <scope>NUCLEOTIDE SEQUENCE</scope>
    <source>
        <strain evidence="2">CGMCC 1.15367</strain>
    </source>
</reference>
<comment type="caution">
    <text evidence="2">The sequence shown here is derived from an EMBL/GenBank/DDBJ whole genome shotgun (WGS) entry which is preliminary data.</text>
</comment>
<dbReference type="EMBL" id="BMIQ01000005">
    <property type="protein sequence ID" value="GGE11076.1"/>
    <property type="molecule type" value="Genomic_DNA"/>
</dbReference>
<evidence type="ECO:0000313" key="2">
    <source>
        <dbReference type="EMBL" id="GGE11076.1"/>
    </source>
</evidence>
<name>A0A916ZSP7_9HYPH</name>
<dbReference type="Proteomes" id="UP000644699">
    <property type="component" value="Unassembled WGS sequence"/>
</dbReference>
<dbReference type="InterPro" id="IPR001173">
    <property type="entry name" value="Glyco_trans_2-like"/>
</dbReference>
<organism evidence="2 3">
    <name type="scientific">Aureimonas endophytica</name>
    <dbReference type="NCBI Taxonomy" id="2027858"/>
    <lineage>
        <taxon>Bacteria</taxon>
        <taxon>Pseudomonadati</taxon>
        <taxon>Pseudomonadota</taxon>
        <taxon>Alphaproteobacteria</taxon>
        <taxon>Hyphomicrobiales</taxon>
        <taxon>Aurantimonadaceae</taxon>
        <taxon>Aureimonas</taxon>
    </lineage>
</organism>
<dbReference type="InterPro" id="IPR050834">
    <property type="entry name" value="Glycosyltransf_2"/>
</dbReference>
<feature type="domain" description="Glycosyltransferase 2-like" evidence="1">
    <location>
        <begin position="4"/>
        <end position="125"/>
    </location>
</feature>
<dbReference type="SUPFAM" id="SSF53448">
    <property type="entry name" value="Nucleotide-diphospho-sugar transferases"/>
    <property type="match status" value="1"/>
</dbReference>
<keyword evidence="3" id="KW-1185">Reference proteome</keyword>
<gene>
    <name evidence="2" type="ORF">GCM10011390_32660</name>
</gene>
<dbReference type="AlphaFoldDB" id="A0A916ZSP7"/>
<evidence type="ECO:0000259" key="1">
    <source>
        <dbReference type="Pfam" id="PF00535"/>
    </source>
</evidence>
<dbReference type="InterPro" id="IPR029044">
    <property type="entry name" value="Nucleotide-diphossugar_trans"/>
</dbReference>
<reference evidence="2" key="1">
    <citation type="journal article" date="2014" name="Int. J. Syst. Evol. Microbiol.">
        <title>Complete genome sequence of Corynebacterium casei LMG S-19264T (=DSM 44701T), isolated from a smear-ripened cheese.</title>
        <authorList>
            <consortium name="US DOE Joint Genome Institute (JGI-PGF)"/>
            <person name="Walter F."/>
            <person name="Albersmeier A."/>
            <person name="Kalinowski J."/>
            <person name="Ruckert C."/>
        </authorList>
    </citation>
    <scope>NUCLEOTIDE SEQUENCE</scope>
    <source>
        <strain evidence="2">CGMCC 1.15367</strain>
    </source>
</reference>
<dbReference type="PANTHER" id="PTHR43685">
    <property type="entry name" value="GLYCOSYLTRANSFERASE"/>
    <property type="match status" value="1"/>
</dbReference>